<dbReference type="PANTHER" id="PTHR42085">
    <property type="entry name" value="F-BOX DOMAIN-CONTAINING PROTEIN"/>
    <property type="match status" value="1"/>
</dbReference>
<organism evidence="1 2">
    <name type="scientific">Didymella heteroderae</name>
    <dbReference type="NCBI Taxonomy" id="1769908"/>
    <lineage>
        <taxon>Eukaryota</taxon>
        <taxon>Fungi</taxon>
        <taxon>Dikarya</taxon>
        <taxon>Ascomycota</taxon>
        <taxon>Pezizomycotina</taxon>
        <taxon>Dothideomycetes</taxon>
        <taxon>Pleosporomycetidae</taxon>
        <taxon>Pleosporales</taxon>
        <taxon>Pleosporineae</taxon>
        <taxon>Didymellaceae</taxon>
        <taxon>Didymella</taxon>
    </lineage>
</organism>
<proteinExistence type="predicted"/>
<dbReference type="EMBL" id="SWKV01000022">
    <property type="protein sequence ID" value="KAF3041056.1"/>
    <property type="molecule type" value="Genomic_DNA"/>
</dbReference>
<reference evidence="1" key="1">
    <citation type="submission" date="2019-04" db="EMBL/GenBank/DDBJ databases">
        <title>Sequencing of skin fungus with MAO and IRED activity.</title>
        <authorList>
            <person name="Marsaioli A.J."/>
            <person name="Bonatto J.M.C."/>
            <person name="Reis Junior O."/>
        </authorList>
    </citation>
    <scope>NUCLEOTIDE SEQUENCE</scope>
    <source>
        <strain evidence="1">28M1</strain>
    </source>
</reference>
<dbReference type="OrthoDB" id="62952at2759"/>
<sequence length="279" mass="31807">MQEANTKPFPFESLPQELRDMVYKNLLEDNFYPKPASNQPPSSTNRMFSGIWDAATNTRSTETPKPSNWIFLANKRIYTEYMDMHCKQSTFNLTVSPENYQPSSRDGRIWSIAPSTLKQIRKAHLEIVTTSAMLGCTDPRNMASSSWDLARRIRGEIGKMESCTSLTLGAKAIGDPLWNPLWIWYHSSQSFKNIGTELSDHACGPKLEKITFSLDTWSPGENYLRRDTEDKGAWTWYCMEGHSVGVDGGAEQTVREFCGMLYRQCRTCRPVEEGEEGEE</sequence>
<keyword evidence="2" id="KW-1185">Reference proteome</keyword>
<accession>A0A9P5C1Z2</accession>
<evidence type="ECO:0000313" key="2">
    <source>
        <dbReference type="Proteomes" id="UP000758155"/>
    </source>
</evidence>
<dbReference type="PANTHER" id="PTHR42085:SF1">
    <property type="entry name" value="F-BOX DOMAIN-CONTAINING PROTEIN"/>
    <property type="match status" value="1"/>
</dbReference>
<comment type="caution">
    <text evidence="1">The sequence shown here is derived from an EMBL/GenBank/DDBJ whole genome shotgun (WGS) entry which is preliminary data.</text>
</comment>
<protein>
    <submittedName>
        <fullName evidence="1">Uncharacterized protein</fullName>
    </submittedName>
</protein>
<name>A0A9P5C1Z2_9PLEO</name>
<dbReference type="InterPro" id="IPR038883">
    <property type="entry name" value="AN11006-like"/>
</dbReference>
<dbReference type="Proteomes" id="UP000758155">
    <property type="component" value="Unassembled WGS sequence"/>
</dbReference>
<gene>
    <name evidence="1" type="ORF">E8E12_000967</name>
</gene>
<dbReference type="AlphaFoldDB" id="A0A9P5C1Z2"/>
<evidence type="ECO:0000313" key="1">
    <source>
        <dbReference type="EMBL" id="KAF3041056.1"/>
    </source>
</evidence>